<dbReference type="InterPro" id="IPR007110">
    <property type="entry name" value="Ig-like_dom"/>
</dbReference>
<dbReference type="GO" id="GO:0098609">
    <property type="term" value="P:cell-cell adhesion"/>
    <property type="evidence" value="ECO:0007669"/>
    <property type="project" value="TreeGrafter"/>
</dbReference>
<feature type="domain" description="Ig-like" evidence="12">
    <location>
        <begin position="322"/>
        <end position="410"/>
    </location>
</feature>
<comment type="subcellular location">
    <subcellularLocation>
        <location evidence="1">Membrane</location>
        <topology evidence="1">Single-pass type I membrane protein</topology>
    </subcellularLocation>
</comment>
<reference evidence="13" key="1">
    <citation type="submission" date="2013-07" db="EMBL/GenBank/DDBJ databases">
        <authorList>
            <person name="Geib S."/>
        </authorList>
    </citation>
    <scope>NUCLEOTIDE SEQUENCE</scope>
</reference>
<dbReference type="EMBL" id="GAMC01016708">
    <property type="protein sequence ID" value="JAB89847.1"/>
    <property type="molecule type" value="mRNA"/>
</dbReference>
<keyword evidence="7" id="KW-1015">Disulfide bond</keyword>
<organism evidence="13">
    <name type="scientific">Ceratitis capitata</name>
    <name type="common">Mediterranean fruit fly</name>
    <name type="synonym">Tephritis capitata</name>
    <dbReference type="NCBI Taxonomy" id="7213"/>
    <lineage>
        <taxon>Eukaryota</taxon>
        <taxon>Metazoa</taxon>
        <taxon>Ecdysozoa</taxon>
        <taxon>Arthropoda</taxon>
        <taxon>Hexapoda</taxon>
        <taxon>Insecta</taxon>
        <taxon>Pterygota</taxon>
        <taxon>Neoptera</taxon>
        <taxon>Endopterygota</taxon>
        <taxon>Diptera</taxon>
        <taxon>Brachycera</taxon>
        <taxon>Muscomorpha</taxon>
        <taxon>Tephritoidea</taxon>
        <taxon>Tephritidae</taxon>
        <taxon>Ceratitis</taxon>
        <taxon>Ceratitis</taxon>
    </lineage>
</organism>
<evidence type="ECO:0000256" key="1">
    <source>
        <dbReference type="ARBA" id="ARBA00004479"/>
    </source>
</evidence>
<evidence type="ECO:0000256" key="10">
    <source>
        <dbReference type="SAM" id="MobiDB-lite"/>
    </source>
</evidence>
<evidence type="ECO:0000256" key="5">
    <source>
        <dbReference type="ARBA" id="ARBA00022989"/>
    </source>
</evidence>
<dbReference type="FunFam" id="2.60.40.10:FF:001837">
    <property type="entry name" value="Roughest, isoform B"/>
    <property type="match status" value="1"/>
</dbReference>
<accession>W8AUB9</accession>
<dbReference type="PROSITE" id="PS50835">
    <property type="entry name" value="IG_LIKE"/>
    <property type="match status" value="5"/>
</dbReference>
<gene>
    <name evidence="13" type="primary">ICCR</name>
</gene>
<feature type="domain" description="Ig-like" evidence="12">
    <location>
        <begin position="202"/>
        <end position="315"/>
    </location>
</feature>
<keyword evidence="8" id="KW-0325">Glycoprotein</keyword>
<dbReference type="InterPro" id="IPR003599">
    <property type="entry name" value="Ig_sub"/>
</dbReference>
<feature type="compositionally biased region" description="Low complexity" evidence="10">
    <location>
        <begin position="710"/>
        <end position="721"/>
    </location>
</feature>
<keyword evidence="4" id="KW-0677">Repeat</keyword>
<dbReference type="InterPro" id="IPR013098">
    <property type="entry name" value="Ig_I-set"/>
</dbReference>
<dbReference type="CDD" id="cd00096">
    <property type="entry name" value="Ig"/>
    <property type="match status" value="1"/>
</dbReference>
<feature type="region of interest" description="Disordered" evidence="10">
    <location>
        <begin position="710"/>
        <end position="738"/>
    </location>
</feature>
<evidence type="ECO:0000256" key="4">
    <source>
        <dbReference type="ARBA" id="ARBA00022737"/>
    </source>
</evidence>
<dbReference type="FunFam" id="2.60.40.10:FF:001916">
    <property type="entry name" value="Roughest, isoform B"/>
    <property type="match status" value="1"/>
</dbReference>
<feature type="domain" description="Ig-like" evidence="12">
    <location>
        <begin position="98"/>
        <end position="195"/>
    </location>
</feature>
<evidence type="ECO:0000256" key="11">
    <source>
        <dbReference type="SAM" id="Phobius"/>
    </source>
</evidence>
<dbReference type="FunFam" id="2.60.40.10:FF:000077">
    <property type="entry name" value="Kirre like nephrin family adhesion molecule 3"/>
    <property type="match status" value="1"/>
</dbReference>
<dbReference type="SUPFAM" id="SSF48726">
    <property type="entry name" value="Immunoglobulin"/>
    <property type="match status" value="4"/>
</dbReference>
<dbReference type="GO" id="GO:0050839">
    <property type="term" value="F:cell adhesion molecule binding"/>
    <property type="evidence" value="ECO:0007669"/>
    <property type="project" value="TreeGrafter"/>
</dbReference>
<dbReference type="InterPro" id="IPR003598">
    <property type="entry name" value="Ig_sub2"/>
</dbReference>
<reference evidence="13" key="2">
    <citation type="journal article" date="2014" name="BMC Genomics">
        <title>A genomic perspective to assessing quality of mass-reared SIT flies used in Mediterranean fruit fly (Ceratitis capitata) eradication in California.</title>
        <authorList>
            <person name="Calla B."/>
            <person name="Hall B."/>
            <person name="Hou S."/>
            <person name="Geib S.M."/>
        </authorList>
    </citation>
    <scope>NUCLEOTIDE SEQUENCE</scope>
</reference>
<dbReference type="PANTHER" id="PTHR11640">
    <property type="entry name" value="NEPHRIN"/>
    <property type="match status" value="1"/>
</dbReference>
<proteinExistence type="evidence at transcript level"/>
<keyword evidence="6 11" id="KW-0472">Membrane</keyword>
<dbReference type="InterPro" id="IPR013162">
    <property type="entry name" value="CD80_C2-set"/>
</dbReference>
<name>W8AUB9_CERCA</name>
<evidence type="ECO:0000256" key="2">
    <source>
        <dbReference type="ARBA" id="ARBA00022692"/>
    </source>
</evidence>
<dbReference type="Gene3D" id="2.60.40.10">
    <property type="entry name" value="Immunoglobulins"/>
    <property type="match status" value="5"/>
</dbReference>
<evidence type="ECO:0000256" key="7">
    <source>
        <dbReference type="ARBA" id="ARBA00023157"/>
    </source>
</evidence>
<feature type="domain" description="Ig-like" evidence="12">
    <location>
        <begin position="413"/>
        <end position="486"/>
    </location>
</feature>
<evidence type="ECO:0000259" key="12">
    <source>
        <dbReference type="PROSITE" id="PS50835"/>
    </source>
</evidence>
<keyword evidence="5 11" id="KW-1133">Transmembrane helix</keyword>
<dbReference type="SMART" id="SM00409">
    <property type="entry name" value="IG"/>
    <property type="match status" value="5"/>
</dbReference>
<dbReference type="SMART" id="SM00408">
    <property type="entry name" value="IGc2"/>
    <property type="match status" value="5"/>
</dbReference>
<dbReference type="Pfam" id="PF07679">
    <property type="entry name" value="I-set"/>
    <property type="match status" value="1"/>
</dbReference>
<sequence>MPYAYISTSNNIPTPHSHVSKMPAKTTSSQTSFAVTHPHTLHSLQQLLLPLKIIAFISIVVSSSSLICVTQAKHLSNDANIGAGDMAALDDAYSASMPSISSSSSYYGAYQNQRFAMEPQDQSAVVGARVTLPCRVINKQGVLQWTKDDFGLGTSRDLGGFERYSMIGSDEEGDYSLDIYPVMLDDDARYQCQVSPGPEGQPPIRSTFATLTVLVPPEAPKITQGDVIYTTEDRKVDIECVSVGGKPASEITWIDGLGNVITSDIDYTTLQMPDERRFTAQSTLRLTPKKEHHNTTFTCQAQNTADRTYRSARIRVEVKYAPKVKVNIIGGALEDGRIPEFAQVRLECKADANPSDLRYRWFINDEPIVGGQKTEMVIRNVTRKFHDAIVKCEVQNSVGKSEDSETLDISYAPSFRQRPQSIEADVGTLISLSCEVDGNPTPDIVWIQHPSDRVVGINSNLTFTVSNETAGRYYCKANVPGYKEITTDAYVYLKGSPTIYSPPYQFGWVGDTARIECSATSVPRARHVSWTFNGHEINAEYGHDYSILVDPVPGGVKSTLIIRDSQAYHYGKYNCTVVNDYGNDVLEINLQAQKKISPMMIIIGGTSVVGCAMILIIIIIVYFKCKKRTKLPPADVISEHQISKNGGVACKMEAGDRTSNYSDLKVDISGGYVPYGDYSTHYSPPPQYLTTCSTKSNGSSTILQNNHHNHLQQQHMQQTLQHQHHQQHQQTPPPPPTQIVPMTFLSNGSASGSLTSSIVGSREIRQDNGLPSLQSTTASVVSSSPNGSCSNQSTATHVISSSVAMSVDPRYSAIYGNPYLRSSNSSLLPPPTAV</sequence>
<dbReference type="GO" id="GO:0005911">
    <property type="term" value="C:cell-cell junction"/>
    <property type="evidence" value="ECO:0007669"/>
    <property type="project" value="TreeGrafter"/>
</dbReference>
<dbReference type="InterPro" id="IPR036179">
    <property type="entry name" value="Ig-like_dom_sf"/>
</dbReference>
<dbReference type="Pfam" id="PF13927">
    <property type="entry name" value="Ig_3"/>
    <property type="match status" value="2"/>
</dbReference>
<keyword evidence="3" id="KW-0732">Signal</keyword>
<dbReference type="OrthoDB" id="6413693at2759"/>
<evidence type="ECO:0000256" key="6">
    <source>
        <dbReference type="ARBA" id="ARBA00023136"/>
    </source>
</evidence>
<dbReference type="GO" id="GO:0005886">
    <property type="term" value="C:plasma membrane"/>
    <property type="evidence" value="ECO:0007669"/>
    <property type="project" value="TreeGrafter"/>
</dbReference>
<protein>
    <submittedName>
        <fullName evidence="13">Irregular chiasm C-roughest protein</fullName>
    </submittedName>
</protein>
<evidence type="ECO:0000256" key="8">
    <source>
        <dbReference type="ARBA" id="ARBA00023180"/>
    </source>
</evidence>
<feature type="transmembrane region" description="Helical" evidence="11">
    <location>
        <begin position="599"/>
        <end position="623"/>
    </location>
</feature>
<dbReference type="InterPro" id="IPR051275">
    <property type="entry name" value="Cell_adhesion_signaling"/>
</dbReference>
<evidence type="ECO:0000256" key="3">
    <source>
        <dbReference type="ARBA" id="ARBA00022729"/>
    </source>
</evidence>
<dbReference type="EMBL" id="GAMC01016710">
    <property type="protein sequence ID" value="JAB89845.1"/>
    <property type="molecule type" value="mRNA"/>
</dbReference>
<dbReference type="AlphaFoldDB" id="W8AUB9"/>
<dbReference type="Pfam" id="PF08205">
    <property type="entry name" value="C2-set_2"/>
    <property type="match status" value="1"/>
</dbReference>
<keyword evidence="9" id="KW-0393">Immunoglobulin domain</keyword>
<evidence type="ECO:0000256" key="9">
    <source>
        <dbReference type="ARBA" id="ARBA00023319"/>
    </source>
</evidence>
<keyword evidence="2 11" id="KW-0812">Transmembrane</keyword>
<dbReference type="PANTHER" id="PTHR11640:SF31">
    <property type="entry name" value="IRREGULAR CHIASM C-ROUGHEST PROTEIN-RELATED"/>
    <property type="match status" value="1"/>
</dbReference>
<evidence type="ECO:0000313" key="13">
    <source>
        <dbReference type="EMBL" id="JAB89847.1"/>
    </source>
</evidence>
<feature type="domain" description="Ig-like" evidence="12">
    <location>
        <begin position="497"/>
        <end position="597"/>
    </location>
</feature>
<dbReference type="InterPro" id="IPR013783">
    <property type="entry name" value="Ig-like_fold"/>
</dbReference>